<dbReference type="Gene3D" id="3.40.630.10">
    <property type="entry name" value="Zn peptidases"/>
    <property type="match status" value="1"/>
</dbReference>
<dbReference type="SUPFAM" id="SSF53187">
    <property type="entry name" value="Zn-dependent exopeptidases"/>
    <property type="match status" value="1"/>
</dbReference>
<accession>A0A061H0Z7</accession>
<dbReference type="RefSeq" id="XP_007882455.1">
    <property type="nucleotide sequence ID" value="XM_007884264.1"/>
</dbReference>
<evidence type="ECO:0000313" key="4">
    <source>
        <dbReference type="Proteomes" id="UP000053664"/>
    </source>
</evidence>
<sequence>MTSRLPTSLHRTLSRYKPGDLRISPSRLLDTLHHSCQWGAAHRYGPQPTQTGMARLSLDANDAKVRAWMAREAEAVGCRTVVDGVGNQFFIRPGDRADAAPTAMGSHMDTQPTGGRYDGILGVVAGLEVMRTLHHRGLRTRYPLALVNWTNEEGARFPRSLAGSAVWAETLPLDQAWSLKDVNDPSITLRDALVEARMLGTHCDHRSLPLAAHFELHIEQGPILEQRDKRIGVVLGGQAYKWFDVEISGMECHTGSTPYEYRADALLCASRIIVEATLMAKEVGALASTGIIEARPGSVNTCPGTVRMTIDVRHARSDVVADLCQRIRARSAVLGRGTGDRHCTVRWDQTFESDAATFDPACIEAIRDVAVATVGSDRVLDMYSGAGHDSFSTSLRCPTGMIFVPSRDGISHNPSEFTEPEHCAQGAQVLLDAVLLYDSKRVA</sequence>
<reference evidence="3 4" key="1">
    <citation type="journal article" date="2013" name="Plant Cell">
        <title>The transition from a phytopathogenic smut ancestor to an anamorphic biocontrol agent deciphered by comparative whole-genome analysis.</title>
        <authorList>
            <person name="Lefebvre F."/>
            <person name="Joly D.L."/>
            <person name="Labbe C."/>
            <person name="Teichmann B."/>
            <person name="Linning R."/>
            <person name="Belzile F."/>
            <person name="Bakkeren G."/>
            <person name="Belanger R.R."/>
        </authorList>
    </citation>
    <scope>NUCLEOTIDE SEQUENCE [LARGE SCALE GENOMIC DNA]</scope>
    <source>
        <strain evidence="3 4">PF-1</strain>
    </source>
</reference>
<dbReference type="CDD" id="cd03884">
    <property type="entry name" value="M20_bAS"/>
    <property type="match status" value="1"/>
</dbReference>
<dbReference type="Gene3D" id="3.30.70.360">
    <property type="match status" value="1"/>
</dbReference>
<evidence type="ECO:0000256" key="1">
    <source>
        <dbReference type="ARBA" id="ARBA00006247"/>
    </source>
</evidence>
<gene>
    <name evidence="3" type="ORF">PFL1_06718</name>
</gene>
<dbReference type="GeneID" id="19320789"/>
<dbReference type="PANTHER" id="PTHR32494:SF5">
    <property type="entry name" value="ALLANTOATE AMIDOHYDROLASE"/>
    <property type="match status" value="1"/>
</dbReference>
<dbReference type="InterPro" id="IPR036264">
    <property type="entry name" value="Bact_exopeptidase_dim_dom"/>
</dbReference>
<dbReference type="GO" id="GO:0016813">
    <property type="term" value="F:hydrolase activity, acting on carbon-nitrogen (but not peptide) bonds, in linear amidines"/>
    <property type="evidence" value="ECO:0007669"/>
    <property type="project" value="InterPro"/>
</dbReference>
<proteinExistence type="inferred from homology"/>
<dbReference type="InterPro" id="IPR010158">
    <property type="entry name" value="Amidase_Cbmase"/>
</dbReference>
<dbReference type="Proteomes" id="UP000053664">
    <property type="component" value="Unassembled WGS sequence"/>
</dbReference>
<evidence type="ECO:0000256" key="2">
    <source>
        <dbReference type="ARBA" id="ARBA00022801"/>
    </source>
</evidence>
<protein>
    <recommendedName>
        <fullName evidence="5">Peptidase M20 dimerisation domain-containing protein</fullName>
    </recommendedName>
</protein>
<dbReference type="InterPro" id="IPR002933">
    <property type="entry name" value="Peptidase_M20"/>
</dbReference>
<dbReference type="eggNOG" id="ENOG502QPR4">
    <property type="taxonomic scope" value="Eukaryota"/>
</dbReference>
<dbReference type="Pfam" id="PF01546">
    <property type="entry name" value="Peptidase_M20"/>
    <property type="match status" value="1"/>
</dbReference>
<dbReference type="HOGENOM" id="CLU_024588_2_0_1"/>
<organism evidence="3 4">
    <name type="scientific">Pseudozyma flocculosa PF-1</name>
    <dbReference type="NCBI Taxonomy" id="1277687"/>
    <lineage>
        <taxon>Eukaryota</taxon>
        <taxon>Fungi</taxon>
        <taxon>Dikarya</taxon>
        <taxon>Basidiomycota</taxon>
        <taxon>Ustilaginomycotina</taxon>
        <taxon>Ustilaginomycetes</taxon>
        <taxon>Ustilaginales</taxon>
        <taxon>Ustilaginaceae</taxon>
        <taxon>Pseudozyma</taxon>
    </lineage>
</organism>
<comment type="similarity">
    <text evidence="1">Belongs to the peptidase M20A family.</text>
</comment>
<keyword evidence="2" id="KW-0378">Hydrolase</keyword>
<dbReference type="EMBL" id="KE361651">
    <property type="protein sequence ID" value="EPQ25724.1"/>
    <property type="molecule type" value="Genomic_DNA"/>
</dbReference>
<name>A0A061H0Z7_9BASI</name>
<dbReference type="KEGG" id="pfp:PFL1_06718"/>
<dbReference type="NCBIfam" id="TIGR01879">
    <property type="entry name" value="hydantase"/>
    <property type="match status" value="1"/>
</dbReference>
<evidence type="ECO:0000313" key="3">
    <source>
        <dbReference type="EMBL" id="EPQ25724.1"/>
    </source>
</evidence>
<evidence type="ECO:0008006" key="5">
    <source>
        <dbReference type="Google" id="ProtNLM"/>
    </source>
</evidence>
<dbReference type="PIRSF" id="PIRSF001235">
    <property type="entry name" value="Amidase_carbamoylase"/>
    <property type="match status" value="1"/>
</dbReference>
<dbReference type="AlphaFoldDB" id="A0A061H0Z7"/>
<dbReference type="SUPFAM" id="SSF55031">
    <property type="entry name" value="Bacterial exopeptidase dimerisation domain"/>
    <property type="match status" value="1"/>
</dbReference>
<dbReference type="PANTHER" id="PTHR32494">
    <property type="entry name" value="ALLANTOATE DEIMINASE-RELATED"/>
    <property type="match status" value="1"/>
</dbReference>